<dbReference type="KEGG" id="apra:G3A50_20370"/>
<dbReference type="Gene3D" id="1.10.150.130">
    <property type="match status" value="1"/>
</dbReference>
<evidence type="ECO:0000256" key="3">
    <source>
        <dbReference type="SAM" id="MobiDB-lite"/>
    </source>
</evidence>
<organism evidence="5 6">
    <name type="scientific">Ancylobacter pratisalsi</name>
    <dbReference type="NCBI Taxonomy" id="1745854"/>
    <lineage>
        <taxon>Bacteria</taxon>
        <taxon>Pseudomonadati</taxon>
        <taxon>Pseudomonadota</taxon>
        <taxon>Alphaproteobacteria</taxon>
        <taxon>Hyphomicrobiales</taxon>
        <taxon>Xanthobacteraceae</taxon>
        <taxon>Ancylobacter</taxon>
    </lineage>
</organism>
<gene>
    <name evidence="5" type="ORF">G3A50_20370</name>
</gene>
<dbReference type="SUPFAM" id="SSF56349">
    <property type="entry name" value="DNA breaking-rejoining enzymes"/>
    <property type="match status" value="1"/>
</dbReference>
<evidence type="ECO:0000313" key="6">
    <source>
        <dbReference type="Proteomes" id="UP000464751"/>
    </source>
</evidence>
<dbReference type="Gene3D" id="1.10.443.10">
    <property type="entry name" value="Intergrase catalytic core"/>
    <property type="match status" value="1"/>
</dbReference>
<feature type="region of interest" description="Disordered" evidence="3">
    <location>
        <begin position="401"/>
        <end position="428"/>
    </location>
</feature>
<evidence type="ECO:0000259" key="4">
    <source>
        <dbReference type="PROSITE" id="PS51898"/>
    </source>
</evidence>
<dbReference type="InterPro" id="IPR013762">
    <property type="entry name" value="Integrase-like_cat_sf"/>
</dbReference>
<dbReference type="AlphaFoldDB" id="A0A6P1YRQ1"/>
<dbReference type="Pfam" id="PF00589">
    <property type="entry name" value="Phage_integrase"/>
    <property type="match status" value="1"/>
</dbReference>
<dbReference type="InterPro" id="IPR010998">
    <property type="entry name" value="Integrase_recombinase_N"/>
</dbReference>
<dbReference type="RefSeq" id="WP_163076941.1">
    <property type="nucleotide sequence ID" value="NZ_CP048630.1"/>
</dbReference>
<name>A0A6P1YRQ1_9HYPH</name>
<evidence type="ECO:0000256" key="2">
    <source>
        <dbReference type="ARBA" id="ARBA00023172"/>
    </source>
</evidence>
<dbReference type="InterPro" id="IPR011010">
    <property type="entry name" value="DNA_brk_join_enz"/>
</dbReference>
<reference evidence="5 6" key="1">
    <citation type="submission" date="2020-02" db="EMBL/GenBank/DDBJ databases">
        <authorList>
            <person name="Li G."/>
        </authorList>
    </citation>
    <scope>NUCLEOTIDE SEQUENCE [LARGE SCALE GENOMIC DNA]</scope>
    <source>
        <strain evidence="5 6">DSM 102029</strain>
    </source>
</reference>
<keyword evidence="1" id="KW-0238">DNA-binding</keyword>
<dbReference type="Proteomes" id="UP000464751">
    <property type="component" value="Chromosome"/>
</dbReference>
<dbReference type="PROSITE" id="PS51898">
    <property type="entry name" value="TYR_RECOMBINASE"/>
    <property type="match status" value="1"/>
</dbReference>
<evidence type="ECO:0000256" key="1">
    <source>
        <dbReference type="ARBA" id="ARBA00023125"/>
    </source>
</evidence>
<dbReference type="GO" id="GO:0003677">
    <property type="term" value="F:DNA binding"/>
    <property type="evidence" value="ECO:0007669"/>
    <property type="project" value="UniProtKB-KW"/>
</dbReference>
<keyword evidence="2" id="KW-0233">DNA recombination</keyword>
<keyword evidence="6" id="KW-1185">Reference proteome</keyword>
<evidence type="ECO:0000313" key="5">
    <source>
        <dbReference type="EMBL" id="QIB35802.1"/>
    </source>
</evidence>
<sequence>MSEKRPKPPGLKWRSRKSGERVAYWVARPDAVKQGFRPATQRLPYDPDDPGHLDKISFECGRLQAQMMAFQHGGWERMKRPEDGTVRSIINLYLHDEESPFHRLKHTTRRPYECYAVVVIDTVGSRELGSIDGRDVRRWFNGWAGAEETPKLARAQTCLAVLKSALSFGVMCRRKHCAELREIISVMRFPHPAPRKMAPSRAQIVGIRKAAHENGHPGIALAAALQFETMQRLWDVVGQWVPLADPTPSARIAGRHKWVGPQWSDIDQNMILRWKPTKTSNTTGVEIEVDLSVCRMVAEEMALVPQEQRVGPLIVDPKGRPYDAKRYQRAFREIARAAGIPDALWSRDIRAGGITDARMNGALIDDIAKAAGHTDQRTTSNIYNRDALGAHRRIAELRRSTMQCESHTDDRVARGNELNEDPAGPPHH</sequence>
<accession>A0A6P1YRQ1</accession>
<dbReference type="GO" id="GO:0015074">
    <property type="term" value="P:DNA integration"/>
    <property type="evidence" value="ECO:0007669"/>
    <property type="project" value="InterPro"/>
</dbReference>
<dbReference type="EMBL" id="CP048630">
    <property type="protein sequence ID" value="QIB35802.1"/>
    <property type="molecule type" value="Genomic_DNA"/>
</dbReference>
<protein>
    <submittedName>
        <fullName evidence="5">Integrase</fullName>
    </submittedName>
</protein>
<feature type="domain" description="Tyr recombinase" evidence="4">
    <location>
        <begin position="192"/>
        <end position="399"/>
    </location>
</feature>
<dbReference type="GO" id="GO:0006310">
    <property type="term" value="P:DNA recombination"/>
    <property type="evidence" value="ECO:0007669"/>
    <property type="project" value="UniProtKB-KW"/>
</dbReference>
<dbReference type="InterPro" id="IPR002104">
    <property type="entry name" value="Integrase_catalytic"/>
</dbReference>
<proteinExistence type="predicted"/>